<dbReference type="CDD" id="cd09080">
    <property type="entry name" value="TDP2"/>
    <property type="match status" value="1"/>
</dbReference>
<evidence type="ECO:0000256" key="1">
    <source>
        <dbReference type="ARBA" id="ARBA00001936"/>
    </source>
</evidence>
<dbReference type="SUPFAM" id="SSF56219">
    <property type="entry name" value="DNase I-like"/>
    <property type="match status" value="1"/>
</dbReference>
<dbReference type="GO" id="GO:0003697">
    <property type="term" value="F:single-stranded DNA binding"/>
    <property type="evidence" value="ECO:0007669"/>
    <property type="project" value="TreeGrafter"/>
</dbReference>
<keyword evidence="3" id="KW-0540">Nuclease</keyword>
<dbReference type="InterPro" id="IPR036691">
    <property type="entry name" value="Endo/exonu/phosph_ase_sf"/>
</dbReference>
<evidence type="ECO:0000256" key="5">
    <source>
        <dbReference type="ARBA" id="ARBA00022763"/>
    </source>
</evidence>
<dbReference type="Pfam" id="PF03372">
    <property type="entry name" value="Exo_endo_phos"/>
    <property type="match status" value="1"/>
</dbReference>
<evidence type="ECO:0000259" key="9">
    <source>
        <dbReference type="Pfam" id="PF03372"/>
    </source>
</evidence>
<evidence type="ECO:0000256" key="2">
    <source>
        <dbReference type="ARBA" id="ARBA00001946"/>
    </source>
</evidence>
<keyword evidence="5" id="KW-0227">DNA damage</keyword>
<evidence type="ECO:0000256" key="3">
    <source>
        <dbReference type="ARBA" id="ARBA00022722"/>
    </source>
</evidence>
<gene>
    <name evidence="10" type="ORF">MPOR_12970</name>
</gene>
<keyword evidence="11" id="KW-1185">Reference proteome</keyword>
<comment type="cofactor">
    <cofactor evidence="1">
        <name>Mn(2+)</name>
        <dbReference type="ChEBI" id="CHEBI:29035"/>
    </cofactor>
</comment>
<dbReference type="InterPro" id="IPR051547">
    <property type="entry name" value="TDP2-like"/>
</dbReference>
<organism evidence="10 11">
    <name type="scientific">Mycolicibacterium poriferae</name>
    <dbReference type="NCBI Taxonomy" id="39694"/>
    <lineage>
        <taxon>Bacteria</taxon>
        <taxon>Bacillati</taxon>
        <taxon>Actinomycetota</taxon>
        <taxon>Actinomycetes</taxon>
        <taxon>Mycobacteriales</taxon>
        <taxon>Mycobacteriaceae</taxon>
        <taxon>Mycolicibacterium</taxon>
    </lineage>
</organism>
<dbReference type="GO" id="GO:0046872">
    <property type="term" value="F:metal ion binding"/>
    <property type="evidence" value="ECO:0007669"/>
    <property type="project" value="UniProtKB-KW"/>
</dbReference>
<proteinExistence type="predicted"/>
<name>A0A6N4V6R5_9MYCO</name>
<keyword evidence="8" id="KW-0234">DNA repair</keyword>
<dbReference type="GO" id="GO:0005737">
    <property type="term" value="C:cytoplasm"/>
    <property type="evidence" value="ECO:0007669"/>
    <property type="project" value="TreeGrafter"/>
</dbReference>
<evidence type="ECO:0000256" key="6">
    <source>
        <dbReference type="ARBA" id="ARBA00022801"/>
    </source>
</evidence>
<evidence type="ECO:0000256" key="7">
    <source>
        <dbReference type="ARBA" id="ARBA00022842"/>
    </source>
</evidence>
<dbReference type="GO" id="GO:0070260">
    <property type="term" value="F:5'-tyrosyl-DNA phosphodiesterase activity"/>
    <property type="evidence" value="ECO:0007669"/>
    <property type="project" value="TreeGrafter"/>
</dbReference>
<dbReference type="GO" id="GO:0004518">
    <property type="term" value="F:nuclease activity"/>
    <property type="evidence" value="ECO:0007669"/>
    <property type="project" value="UniProtKB-KW"/>
</dbReference>
<keyword evidence="4" id="KW-0479">Metal-binding</keyword>
<dbReference type="AlphaFoldDB" id="A0A6N4V6R5"/>
<dbReference type="PANTHER" id="PTHR15822">
    <property type="entry name" value="TRAF AND TNF RECEPTOR-ASSOCIATED PROTEIN"/>
    <property type="match status" value="1"/>
</dbReference>
<protein>
    <recommendedName>
        <fullName evidence="9">Endonuclease/exonuclease/phosphatase domain-containing protein</fullName>
    </recommendedName>
</protein>
<dbReference type="EMBL" id="AP022570">
    <property type="protein sequence ID" value="BBX50271.1"/>
    <property type="molecule type" value="Genomic_DNA"/>
</dbReference>
<dbReference type="Gene3D" id="3.60.10.10">
    <property type="entry name" value="Endonuclease/exonuclease/phosphatase"/>
    <property type="match status" value="1"/>
</dbReference>
<feature type="domain" description="Endonuclease/exonuclease/phosphatase" evidence="9">
    <location>
        <begin position="47"/>
        <end position="274"/>
    </location>
</feature>
<dbReference type="InterPro" id="IPR005135">
    <property type="entry name" value="Endo/exonuclease/phosphatase"/>
</dbReference>
<evidence type="ECO:0000313" key="10">
    <source>
        <dbReference type="EMBL" id="BBX50271.1"/>
    </source>
</evidence>
<dbReference type="GO" id="GO:0006302">
    <property type="term" value="P:double-strand break repair"/>
    <property type="evidence" value="ECO:0007669"/>
    <property type="project" value="TreeGrafter"/>
</dbReference>
<evidence type="ECO:0000313" key="11">
    <source>
        <dbReference type="Proteomes" id="UP000466785"/>
    </source>
</evidence>
<accession>A0A6N4V6R5</accession>
<dbReference type="KEGG" id="mpof:MPOR_12970"/>
<comment type="cofactor">
    <cofactor evidence="2">
        <name>Mg(2+)</name>
        <dbReference type="ChEBI" id="CHEBI:18420"/>
    </cofactor>
</comment>
<keyword evidence="6" id="KW-0378">Hydrolase</keyword>
<dbReference type="RefSeq" id="WP_235682465.1">
    <property type="nucleotide sequence ID" value="NZ_AP022570.1"/>
</dbReference>
<evidence type="ECO:0000256" key="4">
    <source>
        <dbReference type="ARBA" id="ARBA00022723"/>
    </source>
</evidence>
<dbReference type="Proteomes" id="UP000466785">
    <property type="component" value="Chromosome"/>
</dbReference>
<evidence type="ECO:0000256" key="8">
    <source>
        <dbReference type="ARBA" id="ARBA00023204"/>
    </source>
</evidence>
<reference evidence="10 11" key="1">
    <citation type="journal article" date="2019" name="Emerg. Microbes Infect.">
        <title>Comprehensive subspecies identification of 175 nontuberculous mycobacteria species based on 7547 genomic profiles.</title>
        <authorList>
            <person name="Matsumoto Y."/>
            <person name="Kinjo T."/>
            <person name="Motooka D."/>
            <person name="Nabeya D."/>
            <person name="Jung N."/>
            <person name="Uechi K."/>
            <person name="Horii T."/>
            <person name="Iida T."/>
            <person name="Fujita J."/>
            <person name="Nakamura S."/>
        </authorList>
    </citation>
    <scope>NUCLEOTIDE SEQUENCE [LARGE SCALE GENOMIC DNA]</scope>
    <source>
        <strain evidence="10 11">JCM 12603</strain>
    </source>
</reference>
<sequence length="292" mass="32871">MIPAVFGRRRLTVRRFDAHCDAWVDAPSDGAPLDGAAVEVHELSVSTFNVWNKAFFAEQRYQALAGLLQCDRPDVMVFQEVTAAAQTVLLEQPWVREGYRCVGVVGGRIGGYGMLVLSRLPIATATFSPLPSRRRRSFVQADLAVNGRTLRICSVHLESGQDGAWLRAWQLRRVFRAVSADQAVILGDFNLRDGEERWLSPAYRDVWPALHPRDPGFTENSWTNPMLRDSKKKPRQLRFDRVLIKGADWVPTDMAMLGTEPISPELPRVFPSDHFGLQCRLRTGDPGCVTER</sequence>
<dbReference type="PANTHER" id="PTHR15822:SF4">
    <property type="entry name" value="TYROSYL-DNA PHOSPHODIESTERASE 2"/>
    <property type="match status" value="1"/>
</dbReference>
<keyword evidence="7" id="KW-0460">Magnesium</keyword>